<protein>
    <submittedName>
        <fullName evidence="1">Uncharacterized protein</fullName>
    </submittedName>
</protein>
<accession>A0AA37WQB6</accession>
<reference evidence="2" key="1">
    <citation type="journal article" date="2019" name="Int. J. Syst. Evol. Microbiol.">
        <title>The Global Catalogue of Microorganisms (GCM) 10K type strain sequencing project: providing services to taxonomists for standard genome sequencing and annotation.</title>
        <authorList>
            <consortium name="The Broad Institute Genomics Platform"/>
            <consortium name="The Broad Institute Genome Sequencing Center for Infectious Disease"/>
            <person name="Wu L."/>
            <person name="Ma J."/>
        </authorList>
    </citation>
    <scope>NUCLEOTIDE SEQUENCE [LARGE SCALE GENOMIC DNA]</scope>
    <source>
        <strain evidence="2">NBRC 103632</strain>
    </source>
</reference>
<name>A0AA37WQB6_9HYPH</name>
<evidence type="ECO:0000313" key="1">
    <source>
        <dbReference type="EMBL" id="GLS69056.1"/>
    </source>
</evidence>
<dbReference type="AlphaFoldDB" id="A0AA37WQB6"/>
<keyword evidence="2" id="KW-1185">Reference proteome</keyword>
<sequence>MRSAITALRAMQAGAHVSLSHQSLRVRDRLVIPTLYARSAKEPNRGPHPLADGSLRATWDRTPTILTAEIKRLLFVVGAYRFSVRPAVHRNGQKFSGSCQGLDGMAPDHPIVAPRDPHLLGDALALFNRCEVVPVRHRVIVPNPEPSDIHPCAHLVMRPMARRAPLPTRPVRRAES</sequence>
<gene>
    <name evidence="1" type="ORF">GCM10007890_10680</name>
</gene>
<dbReference type="EMBL" id="BSPL01000010">
    <property type="protein sequence ID" value="GLS69056.1"/>
    <property type="molecule type" value="Genomic_DNA"/>
</dbReference>
<proteinExistence type="predicted"/>
<evidence type="ECO:0000313" key="2">
    <source>
        <dbReference type="Proteomes" id="UP001157440"/>
    </source>
</evidence>
<comment type="caution">
    <text evidence="1">The sequence shown here is derived from an EMBL/GenBank/DDBJ whole genome shotgun (WGS) entry which is preliminary data.</text>
</comment>
<dbReference type="Proteomes" id="UP001157440">
    <property type="component" value="Unassembled WGS sequence"/>
</dbReference>
<organism evidence="1 2">
    <name type="scientific">Methylobacterium tardum</name>
    <dbReference type="NCBI Taxonomy" id="374432"/>
    <lineage>
        <taxon>Bacteria</taxon>
        <taxon>Pseudomonadati</taxon>
        <taxon>Pseudomonadota</taxon>
        <taxon>Alphaproteobacteria</taxon>
        <taxon>Hyphomicrobiales</taxon>
        <taxon>Methylobacteriaceae</taxon>
        <taxon>Methylobacterium</taxon>
    </lineage>
</organism>